<dbReference type="InterPro" id="IPR020892">
    <property type="entry name" value="Cyclophilin-type_PPIase_CS"/>
</dbReference>
<dbReference type="PROSITE" id="PS00170">
    <property type="entry name" value="CSA_PPIASE_1"/>
    <property type="match status" value="1"/>
</dbReference>
<dbReference type="EMBL" id="KE346362">
    <property type="protein sequence ID" value="KJE90834.1"/>
    <property type="molecule type" value="Genomic_DNA"/>
</dbReference>
<comment type="function">
    <text evidence="5">PPIases accelerate the folding of proteins. It catalyzes the cis-trans isomerization of proline imidic peptide bonds in oligopeptides.</text>
</comment>
<dbReference type="RefSeq" id="XP_004348826.2">
    <property type="nucleotide sequence ID" value="XM_004348776.2"/>
</dbReference>
<dbReference type="PROSITE" id="PS50072">
    <property type="entry name" value="CSA_PPIASE_2"/>
    <property type="match status" value="1"/>
</dbReference>
<dbReference type="STRING" id="595528.A0A0D2X1H8"/>
<evidence type="ECO:0000256" key="5">
    <source>
        <dbReference type="RuleBase" id="RU363019"/>
    </source>
</evidence>
<protein>
    <recommendedName>
        <fullName evidence="5">Peptidyl-prolyl cis-trans isomerase</fullName>
        <shortName evidence="5">PPIase</shortName>
        <ecNumber evidence="5">5.2.1.8</ecNumber>
    </recommendedName>
</protein>
<evidence type="ECO:0000313" key="8">
    <source>
        <dbReference type="Proteomes" id="UP000008743"/>
    </source>
</evidence>
<dbReference type="FunFam" id="2.40.100.10:FF:000012">
    <property type="entry name" value="Peptidyl-prolyl cis-trans isomerase"/>
    <property type="match status" value="1"/>
</dbReference>
<sequence length="180" mass="20339">MSLQFRDSVSHCVAFRSWYSMSVTLYTDLGEFKIELFCDQAPKACENFLALCASGYYNGCTFHRNIKGFVLQTGDPTNTGKGGTSIWNRKFEDEFVDTLKHNARGIVSMATNAPDSNGSQFFITYAKQPHLDNKCTVFGRVIHGLETLDHFEKAPVDEKHRMTFPAQIRRVAIHANPYAN</sequence>
<gene>
    <name evidence="7" type="ORF">CAOG_002076</name>
</gene>
<dbReference type="InterPro" id="IPR002130">
    <property type="entry name" value="Cyclophilin-type_PPIase_dom"/>
</dbReference>
<organism evidence="7 8">
    <name type="scientific">Capsaspora owczarzaki (strain ATCC 30864)</name>
    <dbReference type="NCBI Taxonomy" id="595528"/>
    <lineage>
        <taxon>Eukaryota</taxon>
        <taxon>Filasterea</taxon>
        <taxon>Capsaspora</taxon>
    </lineage>
</organism>
<keyword evidence="3 5" id="KW-0413">Isomerase</keyword>
<dbReference type="AlphaFoldDB" id="A0A0D2X1H8"/>
<evidence type="ECO:0000256" key="1">
    <source>
        <dbReference type="ARBA" id="ARBA00000971"/>
    </source>
</evidence>
<dbReference type="Proteomes" id="UP000008743">
    <property type="component" value="Unassembled WGS sequence"/>
</dbReference>
<evidence type="ECO:0000313" key="7">
    <source>
        <dbReference type="EMBL" id="KJE90834.1"/>
    </source>
</evidence>
<dbReference type="CDD" id="cd01928">
    <property type="entry name" value="Cyclophilin_PPIL3_like"/>
    <property type="match status" value="1"/>
</dbReference>
<evidence type="ECO:0000256" key="2">
    <source>
        <dbReference type="ARBA" id="ARBA00023110"/>
    </source>
</evidence>
<dbReference type="PRINTS" id="PR00153">
    <property type="entry name" value="CSAPPISMRASE"/>
</dbReference>
<comment type="similarity">
    <text evidence="4">Belongs to the cyclophilin-type PPIase family. PPIL3 subfamily.</text>
</comment>
<evidence type="ECO:0000259" key="6">
    <source>
        <dbReference type="PROSITE" id="PS50072"/>
    </source>
</evidence>
<comment type="catalytic activity">
    <reaction evidence="1 5">
        <text>[protein]-peptidylproline (omega=180) = [protein]-peptidylproline (omega=0)</text>
        <dbReference type="Rhea" id="RHEA:16237"/>
        <dbReference type="Rhea" id="RHEA-COMP:10747"/>
        <dbReference type="Rhea" id="RHEA-COMP:10748"/>
        <dbReference type="ChEBI" id="CHEBI:83833"/>
        <dbReference type="ChEBI" id="CHEBI:83834"/>
        <dbReference type="EC" id="5.2.1.8"/>
    </reaction>
</comment>
<accession>A0A0D2X1H8</accession>
<proteinExistence type="inferred from homology"/>
<dbReference type="OrthoDB" id="271386at2759"/>
<dbReference type="SUPFAM" id="SSF50891">
    <property type="entry name" value="Cyclophilin-like"/>
    <property type="match status" value="1"/>
</dbReference>
<evidence type="ECO:0000256" key="3">
    <source>
        <dbReference type="ARBA" id="ARBA00023235"/>
    </source>
</evidence>
<dbReference type="GO" id="GO:0006457">
    <property type="term" value="P:protein folding"/>
    <property type="evidence" value="ECO:0007669"/>
    <property type="project" value="InterPro"/>
</dbReference>
<keyword evidence="2 5" id="KW-0697">Rotamase</keyword>
<dbReference type="Gene3D" id="2.40.100.10">
    <property type="entry name" value="Cyclophilin-like"/>
    <property type="match status" value="1"/>
</dbReference>
<dbReference type="PhylomeDB" id="A0A0D2X1H8"/>
<dbReference type="PANTHER" id="PTHR45625:SF2">
    <property type="entry name" value="PEPTIDYL-PROLYL CIS-TRANS ISOMERASE-LIKE 3"/>
    <property type="match status" value="1"/>
</dbReference>
<dbReference type="GO" id="GO:0003755">
    <property type="term" value="F:peptidyl-prolyl cis-trans isomerase activity"/>
    <property type="evidence" value="ECO:0007669"/>
    <property type="project" value="UniProtKB-UniRule"/>
</dbReference>
<evidence type="ECO:0000256" key="4">
    <source>
        <dbReference type="ARBA" id="ARBA00038286"/>
    </source>
</evidence>
<dbReference type="EC" id="5.2.1.8" evidence="5"/>
<dbReference type="eggNOG" id="KOG0884">
    <property type="taxonomic scope" value="Eukaryota"/>
</dbReference>
<feature type="domain" description="PPIase cyclophilin-type" evidence="6">
    <location>
        <begin position="19"/>
        <end position="173"/>
    </location>
</feature>
<keyword evidence="8" id="KW-1185">Reference proteome</keyword>
<dbReference type="Pfam" id="PF00160">
    <property type="entry name" value="Pro_isomerase"/>
    <property type="match status" value="1"/>
</dbReference>
<dbReference type="PANTHER" id="PTHR45625">
    <property type="entry name" value="PEPTIDYL-PROLYL CIS-TRANS ISOMERASE-RELATED"/>
    <property type="match status" value="1"/>
</dbReference>
<dbReference type="InterPro" id="IPR044666">
    <property type="entry name" value="Cyclophilin_A-like"/>
</dbReference>
<dbReference type="InterPro" id="IPR029000">
    <property type="entry name" value="Cyclophilin-like_dom_sf"/>
</dbReference>
<reference evidence="8" key="1">
    <citation type="submission" date="2011-02" db="EMBL/GenBank/DDBJ databases">
        <title>The Genome Sequence of Capsaspora owczarzaki ATCC 30864.</title>
        <authorList>
            <person name="Russ C."/>
            <person name="Cuomo C."/>
            <person name="Burger G."/>
            <person name="Gray M.W."/>
            <person name="Holland P.W.H."/>
            <person name="King N."/>
            <person name="Lang F.B.F."/>
            <person name="Roger A.J."/>
            <person name="Ruiz-Trillo I."/>
            <person name="Young S.K."/>
            <person name="Zeng Q."/>
            <person name="Gargeya S."/>
            <person name="Alvarado L."/>
            <person name="Berlin A."/>
            <person name="Chapman S.B."/>
            <person name="Chen Z."/>
            <person name="Freedman E."/>
            <person name="Gellesch M."/>
            <person name="Goldberg J."/>
            <person name="Griggs A."/>
            <person name="Gujja S."/>
            <person name="Heilman E."/>
            <person name="Heiman D."/>
            <person name="Howarth C."/>
            <person name="Mehta T."/>
            <person name="Neiman D."/>
            <person name="Pearson M."/>
            <person name="Roberts A."/>
            <person name="Saif S."/>
            <person name="Shea T."/>
            <person name="Shenoy N."/>
            <person name="Sisk P."/>
            <person name="Stolte C."/>
            <person name="Sykes S."/>
            <person name="White J."/>
            <person name="Yandava C."/>
            <person name="Haas B."/>
            <person name="Nusbaum C."/>
            <person name="Birren B."/>
        </authorList>
    </citation>
    <scope>NUCLEOTIDE SEQUENCE</scope>
    <source>
        <strain evidence="8">ATCC 30864</strain>
    </source>
</reference>
<dbReference type="InParanoid" id="A0A0D2X1H8"/>
<name>A0A0D2X1H8_CAPO3</name>
<dbReference type="GO" id="GO:0071013">
    <property type="term" value="C:catalytic step 2 spliceosome"/>
    <property type="evidence" value="ECO:0007669"/>
    <property type="project" value="TreeGrafter"/>
</dbReference>